<comment type="subcellular location">
    <subcellularLocation>
        <location evidence="2">Cell membrane</location>
        <topology evidence="2">Multi-pass membrane protein</topology>
    </subcellularLocation>
</comment>
<sequence>MKQRILTAIVGLILMAVVLVFYNTLFFNVAIAVVAAIGVYELIHCAGHAKDTGLLVASLAFALAAPFLKLPGLPDLRTAAILVYVFLIFTILIAKHNTIQIQALCFCGMSAVAVPFSLCSLIYVRDGQMGSGVSGLYYILLIFALAWVCDGGAYFVGRKLGKHKMAPIISPNKTVEGAIGGIVTNILFSILFTLIFVKAAGWDATVNYGSLVLLAVVCSFLGMLGDLSASAIKRQYKIKDFGNLMPGHGGVIDRFDSVLFVAPAFYMVISFLPVLNFVS</sequence>
<reference evidence="25 26" key="1">
    <citation type="submission" date="2009-01" db="EMBL/GenBank/DDBJ databases">
        <authorList>
            <person name="Fulton L."/>
            <person name="Clifton S."/>
            <person name="Fulton B."/>
            <person name="Xu J."/>
            <person name="Minx P."/>
            <person name="Pepin K.H."/>
            <person name="Johnson M."/>
            <person name="Bhonagiri V."/>
            <person name="Nash W.E."/>
            <person name="Mardis E.R."/>
            <person name="Wilson R.K."/>
        </authorList>
    </citation>
    <scope>NUCLEOTIDE SEQUENCE [LARGE SCALE GENOMIC DNA]</scope>
    <source>
        <strain evidence="25 26">DSM 5476</strain>
    </source>
</reference>
<evidence type="ECO:0000256" key="13">
    <source>
        <dbReference type="ARBA" id="ARBA00022989"/>
    </source>
</evidence>
<dbReference type="GO" id="GO:0004605">
    <property type="term" value="F:phosphatidate cytidylyltransferase activity"/>
    <property type="evidence" value="ECO:0007669"/>
    <property type="project" value="UniProtKB-EC"/>
</dbReference>
<evidence type="ECO:0000256" key="20">
    <source>
        <dbReference type="ARBA" id="ARBA00032253"/>
    </source>
</evidence>
<evidence type="ECO:0000256" key="5">
    <source>
        <dbReference type="ARBA" id="ARBA00010185"/>
    </source>
</evidence>
<accession>C0EER4</accession>
<evidence type="ECO:0000256" key="7">
    <source>
        <dbReference type="ARBA" id="ARBA00019373"/>
    </source>
</evidence>
<evidence type="ECO:0000256" key="11">
    <source>
        <dbReference type="ARBA" id="ARBA00022692"/>
    </source>
</evidence>
<evidence type="ECO:0000256" key="9">
    <source>
        <dbReference type="ARBA" id="ARBA00022516"/>
    </source>
</evidence>
<keyword evidence="10 25" id="KW-0808">Transferase</keyword>
<evidence type="ECO:0000313" key="26">
    <source>
        <dbReference type="Proteomes" id="UP000003340"/>
    </source>
</evidence>
<keyword evidence="16" id="KW-0594">Phospholipid biosynthesis</keyword>
<dbReference type="HOGENOM" id="CLU_037294_2_2_9"/>
<feature type="transmembrane region" description="Helical" evidence="24">
    <location>
        <begin position="52"/>
        <end position="70"/>
    </location>
</feature>
<evidence type="ECO:0000256" key="22">
    <source>
        <dbReference type="ARBA" id="ARBA00032743"/>
    </source>
</evidence>
<proteinExistence type="inferred from homology"/>
<dbReference type="Pfam" id="PF01148">
    <property type="entry name" value="CTP_transf_1"/>
    <property type="match status" value="1"/>
</dbReference>
<keyword evidence="12 25" id="KW-0548">Nucleotidyltransferase</keyword>
<dbReference type="EMBL" id="ACEC01000077">
    <property type="protein sequence ID" value="EEG30033.1"/>
    <property type="molecule type" value="Genomic_DNA"/>
</dbReference>
<evidence type="ECO:0000313" key="25">
    <source>
        <dbReference type="EMBL" id="EEG30033.1"/>
    </source>
</evidence>
<evidence type="ECO:0000256" key="8">
    <source>
        <dbReference type="ARBA" id="ARBA00022475"/>
    </source>
</evidence>
<keyword evidence="13 24" id="KW-1133">Transmembrane helix</keyword>
<evidence type="ECO:0000256" key="15">
    <source>
        <dbReference type="ARBA" id="ARBA00023136"/>
    </source>
</evidence>
<dbReference type="PANTHER" id="PTHR46382">
    <property type="entry name" value="PHOSPHATIDATE CYTIDYLYLTRANSFERASE"/>
    <property type="match status" value="1"/>
</dbReference>
<keyword evidence="11 24" id="KW-0812">Transmembrane</keyword>
<evidence type="ECO:0000256" key="2">
    <source>
        <dbReference type="ARBA" id="ARBA00004651"/>
    </source>
</evidence>
<comment type="pathway">
    <text evidence="4">Lipid metabolism.</text>
</comment>
<evidence type="ECO:0000256" key="17">
    <source>
        <dbReference type="ARBA" id="ARBA00023264"/>
    </source>
</evidence>
<dbReference type="GO" id="GO:0005886">
    <property type="term" value="C:plasma membrane"/>
    <property type="evidence" value="ECO:0007669"/>
    <property type="project" value="UniProtKB-SubCell"/>
</dbReference>
<comment type="catalytic activity">
    <reaction evidence="1">
        <text>a 1,2-diacyl-sn-glycero-3-phosphate + CTP + H(+) = a CDP-1,2-diacyl-sn-glycerol + diphosphate</text>
        <dbReference type="Rhea" id="RHEA:16229"/>
        <dbReference type="ChEBI" id="CHEBI:15378"/>
        <dbReference type="ChEBI" id="CHEBI:33019"/>
        <dbReference type="ChEBI" id="CHEBI:37563"/>
        <dbReference type="ChEBI" id="CHEBI:58332"/>
        <dbReference type="ChEBI" id="CHEBI:58608"/>
        <dbReference type="EC" id="2.7.7.41"/>
    </reaction>
</comment>
<feature type="transmembrane region" description="Helical" evidence="24">
    <location>
        <begin position="177"/>
        <end position="196"/>
    </location>
</feature>
<evidence type="ECO:0000256" key="24">
    <source>
        <dbReference type="SAM" id="Phobius"/>
    </source>
</evidence>
<feature type="transmembrane region" description="Helical" evidence="24">
    <location>
        <begin position="258"/>
        <end position="278"/>
    </location>
</feature>
<dbReference type="eggNOG" id="COG0575">
    <property type="taxonomic scope" value="Bacteria"/>
</dbReference>
<keyword evidence="26" id="KW-1185">Reference proteome</keyword>
<dbReference type="EC" id="2.7.7.41" evidence="6"/>
<evidence type="ECO:0000256" key="12">
    <source>
        <dbReference type="ARBA" id="ARBA00022695"/>
    </source>
</evidence>
<gene>
    <name evidence="25" type="primary">cdsA</name>
    <name evidence="25" type="ORF">CLOSTMETH_02353</name>
</gene>
<evidence type="ECO:0000256" key="23">
    <source>
        <dbReference type="ARBA" id="ARBA00033406"/>
    </source>
</evidence>
<feature type="transmembrane region" description="Helical" evidence="24">
    <location>
        <begin position="76"/>
        <end position="94"/>
    </location>
</feature>
<evidence type="ECO:0000256" key="4">
    <source>
        <dbReference type="ARBA" id="ARBA00005189"/>
    </source>
</evidence>
<keyword evidence="8" id="KW-1003">Cell membrane</keyword>
<feature type="transmembrane region" description="Helical" evidence="24">
    <location>
        <begin position="12"/>
        <end position="40"/>
    </location>
</feature>
<dbReference type="STRING" id="537013.CLOSTMETH_02353"/>
<keyword evidence="9" id="KW-0444">Lipid biosynthesis</keyword>
<feature type="transmembrane region" description="Helical" evidence="24">
    <location>
        <begin position="208"/>
        <end position="229"/>
    </location>
</feature>
<reference evidence="25 26" key="2">
    <citation type="submission" date="2009-02" db="EMBL/GenBank/DDBJ databases">
        <title>Draft genome sequence of Clostridium methylpentosum (DSM 5476).</title>
        <authorList>
            <person name="Sudarsanam P."/>
            <person name="Ley R."/>
            <person name="Guruge J."/>
            <person name="Turnbaugh P.J."/>
            <person name="Mahowald M."/>
            <person name="Liep D."/>
            <person name="Gordon J."/>
        </authorList>
    </citation>
    <scope>NUCLEOTIDE SEQUENCE [LARGE SCALE GENOMIC DNA]</scope>
    <source>
        <strain evidence="25 26">DSM 5476</strain>
    </source>
</reference>
<evidence type="ECO:0000256" key="19">
    <source>
        <dbReference type="ARBA" id="ARBA00031825"/>
    </source>
</evidence>
<comment type="caution">
    <text evidence="25">The sequence shown here is derived from an EMBL/GenBank/DDBJ whole genome shotgun (WGS) entry which is preliminary data.</text>
</comment>
<comment type="pathway">
    <text evidence="3">Phospholipid metabolism; CDP-diacylglycerol biosynthesis; CDP-diacylglycerol from sn-glycerol 3-phosphate: step 3/3.</text>
</comment>
<protein>
    <recommendedName>
        <fullName evidence="7">Phosphatidate cytidylyltransferase</fullName>
        <ecNumber evidence="6">2.7.7.41</ecNumber>
    </recommendedName>
    <alternativeName>
        <fullName evidence="20">CDP-DAG synthase</fullName>
    </alternativeName>
    <alternativeName>
        <fullName evidence="22">CDP-DG synthase</fullName>
    </alternativeName>
    <alternativeName>
        <fullName evidence="18">CDP-diacylglycerol synthase</fullName>
    </alternativeName>
    <alternativeName>
        <fullName evidence="21">CDP-diglyceride pyrophosphorylase</fullName>
    </alternativeName>
    <alternativeName>
        <fullName evidence="23">CDP-diglyceride synthase</fullName>
    </alternativeName>
    <alternativeName>
        <fullName evidence="19">CTP:phosphatidate cytidylyltransferase</fullName>
    </alternativeName>
</protein>
<dbReference type="Proteomes" id="UP000003340">
    <property type="component" value="Unassembled WGS sequence"/>
</dbReference>
<evidence type="ECO:0000256" key="6">
    <source>
        <dbReference type="ARBA" id="ARBA00012487"/>
    </source>
</evidence>
<organism evidence="25 26">
    <name type="scientific">[Clostridium] methylpentosum DSM 5476</name>
    <dbReference type="NCBI Taxonomy" id="537013"/>
    <lineage>
        <taxon>Bacteria</taxon>
        <taxon>Bacillati</taxon>
        <taxon>Bacillota</taxon>
        <taxon>Clostridia</taxon>
        <taxon>Eubacteriales</taxon>
        <taxon>Oscillospiraceae</taxon>
        <taxon>Oscillospiraceae incertae sedis</taxon>
    </lineage>
</organism>
<evidence type="ECO:0000256" key="1">
    <source>
        <dbReference type="ARBA" id="ARBA00001698"/>
    </source>
</evidence>
<dbReference type="GO" id="GO:0016024">
    <property type="term" value="P:CDP-diacylglycerol biosynthetic process"/>
    <property type="evidence" value="ECO:0007669"/>
    <property type="project" value="TreeGrafter"/>
</dbReference>
<evidence type="ECO:0000256" key="18">
    <source>
        <dbReference type="ARBA" id="ARBA00029893"/>
    </source>
</evidence>
<feature type="transmembrane region" description="Helical" evidence="24">
    <location>
        <begin position="136"/>
        <end position="156"/>
    </location>
</feature>
<feature type="transmembrane region" description="Helical" evidence="24">
    <location>
        <begin position="101"/>
        <end position="124"/>
    </location>
</feature>
<comment type="similarity">
    <text evidence="5">Belongs to the CDS family.</text>
</comment>
<dbReference type="AlphaFoldDB" id="C0EER4"/>
<evidence type="ECO:0000256" key="14">
    <source>
        <dbReference type="ARBA" id="ARBA00023098"/>
    </source>
</evidence>
<dbReference type="PANTHER" id="PTHR46382:SF1">
    <property type="entry name" value="PHOSPHATIDATE CYTIDYLYLTRANSFERASE"/>
    <property type="match status" value="1"/>
</dbReference>
<keyword evidence="15 24" id="KW-0472">Membrane</keyword>
<evidence type="ECO:0000256" key="10">
    <source>
        <dbReference type="ARBA" id="ARBA00022679"/>
    </source>
</evidence>
<keyword evidence="14" id="KW-0443">Lipid metabolism</keyword>
<keyword evidence="17" id="KW-1208">Phospholipid metabolism</keyword>
<evidence type="ECO:0000256" key="16">
    <source>
        <dbReference type="ARBA" id="ARBA00023209"/>
    </source>
</evidence>
<evidence type="ECO:0000256" key="3">
    <source>
        <dbReference type="ARBA" id="ARBA00005119"/>
    </source>
</evidence>
<evidence type="ECO:0000256" key="21">
    <source>
        <dbReference type="ARBA" id="ARBA00032396"/>
    </source>
</evidence>
<name>C0EER4_9FIRM</name>